<keyword evidence="3" id="KW-1185">Reference proteome</keyword>
<name>A0A0G2GCX4_PHACM</name>
<dbReference type="OrthoDB" id="5398854at2759"/>
<dbReference type="AlphaFoldDB" id="A0A0G2GCX4"/>
<proteinExistence type="predicted"/>
<protein>
    <submittedName>
        <fullName evidence="2">Putative vegetative cell wall protein gp1</fullName>
    </submittedName>
</protein>
<feature type="compositionally biased region" description="Low complexity" evidence="1">
    <location>
        <begin position="99"/>
        <end position="118"/>
    </location>
</feature>
<comment type="caution">
    <text evidence="2">The sequence shown here is derived from an EMBL/GenBank/DDBJ whole genome shotgun (WGS) entry which is preliminary data.</text>
</comment>
<feature type="region of interest" description="Disordered" evidence="1">
    <location>
        <begin position="1"/>
        <end position="122"/>
    </location>
</feature>
<reference evidence="2 3" key="2">
    <citation type="submission" date="2015-05" db="EMBL/GenBank/DDBJ databases">
        <authorList>
            <person name="Morales-Cruz A."/>
            <person name="Amrine K.C."/>
            <person name="Cantu D."/>
        </authorList>
    </citation>
    <scope>NUCLEOTIDE SEQUENCE [LARGE SCALE GENOMIC DNA]</scope>
    <source>
        <strain evidence="2">UCRPC4</strain>
    </source>
</reference>
<dbReference type="EMBL" id="LCWF01000201">
    <property type="protein sequence ID" value="KKY14925.1"/>
    <property type="molecule type" value="Genomic_DNA"/>
</dbReference>
<dbReference type="Proteomes" id="UP000053317">
    <property type="component" value="Unassembled WGS sequence"/>
</dbReference>
<reference evidence="2 3" key="1">
    <citation type="submission" date="2015-05" db="EMBL/GenBank/DDBJ databases">
        <title>Distinctive expansion of gene families associated with plant cell wall degradation and secondary metabolism in the genomes of grapevine trunk pathogens.</title>
        <authorList>
            <person name="Lawrence D.P."/>
            <person name="Travadon R."/>
            <person name="Rolshausen P.E."/>
            <person name="Baumgartner K."/>
        </authorList>
    </citation>
    <scope>NUCLEOTIDE SEQUENCE [LARGE SCALE GENOMIC DNA]</scope>
    <source>
        <strain evidence="2">UCRPC4</strain>
    </source>
</reference>
<evidence type="ECO:0000313" key="2">
    <source>
        <dbReference type="EMBL" id="KKY14925.1"/>
    </source>
</evidence>
<evidence type="ECO:0000256" key="1">
    <source>
        <dbReference type="SAM" id="MobiDB-lite"/>
    </source>
</evidence>
<organism evidence="2 3">
    <name type="scientific">Phaeomoniella chlamydospora</name>
    <name type="common">Phaeoacremonium chlamydosporum</name>
    <dbReference type="NCBI Taxonomy" id="158046"/>
    <lineage>
        <taxon>Eukaryota</taxon>
        <taxon>Fungi</taxon>
        <taxon>Dikarya</taxon>
        <taxon>Ascomycota</taxon>
        <taxon>Pezizomycotina</taxon>
        <taxon>Eurotiomycetes</taxon>
        <taxon>Chaetothyriomycetidae</taxon>
        <taxon>Phaeomoniellales</taxon>
        <taxon>Phaeomoniellaceae</taxon>
        <taxon>Phaeomoniella</taxon>
    </lineage>
</organism>
<accession>A0A0G2GCX4</accession>
<sequence>MPDHASPIHKGDVSGTRGRKTKIRSYTISGGRGNGRDPRTQKQYIYVDDDTDDAYVSPRYEYREPTSSKRYSKPSADQYFYYGQNPYEEVKRTRRRSSTSKGSPQKPGKSSRSRPPVKATEEDAIAAGIPAGYSIKNWDPTESPIILLGSVFDANSLGKWIYDWTVYHHGASTPMADVAGDLWLLLIKLAGKMKRAEECVHRIRSLDNRDMVVDFIESGSRLWVKFKDLLKECERYMWKAAKREGGKGVSMGKNAGTEFVESIFGRDRQLETTEKLMNSIRLWNMRFDANCEEILRRPSAL</sequence>
<gene>
    <name evidence="2" type="ORF">UCRPC4_g06580</name>
</gene>
<evidence type="ECO:0000313" key="3">
    <source>
        <dbReference type="Proteomes" id="UP000053317"/>
    </source>
</evidence>